<comment type="caution">
    <text evidence="1">The sequence shown here is derived from an EMBL/GenBank/DDBJ whole genome shotgun (WGS) entry which is preliminary data.</text>
</comment>
<accession>A0A7W8M6J0</accession>
<dbReference type="EMBL" id="JACHFW010000013">
    <property type="protein sequence ID" value="MBB5265642.1"/>
    <property type="molecule type" value="Genomic_DNA"/>
</dbReference>
<dbReference type="Proteomes" id="UP000543642">
    <property type="component" value="Unassembled WGS sequence"/>
</dbReference>
<protein>
    <submittedName>
        <fullName evidence="1">Putative SnoaL-like aldol condensation-catalyzing enzyme</fullName>
    </submittedName>
</protein>
<keyword evidence="2" id="KW-1185">Reference proteome</keyword>
<evidence type="ECO:0000313" key="1">
    <source>
        <dbReference type="EMBL" id="MBB5265642.1"/>
    </source>
</evidence>
<gene>
    <name evidence="1" type="ORF">HNP82_002789</name>
</gene>
<dbReference type="InterPro" id="IPR009959">
    <property type="entry name" value="Cyclase_SnoaL-like"/>
</dbReference>
<dbReference type="Pfam" id="PF07366">
    <property type="entry name" value="SnoaL"/>
    <property type="match status" value="1"/>
</dbReference>
<dbReference type="RefSeq" id="WP_183775654.1">
    <property type="nucleotide sequence ID" value="NZ_CAWVEG010000137.1"/>
</dbReference>
<evidence type="ECO:0000313" key="2">
    <source>
        <dbReference type="Proteomes" id="UP000543642"/>
    </source>
</evidence>
<dbReference type="InterPro" id="IPR032710">
    <property type="entry name" value="NTF2-like_dom_sf"/>
</dbReference>
<proteinExistence type="predicted"/>
<dbReference type="PANTHER" id="PTHR38436">
    <property type="entry name" value="POLYKETIDE CYCLASE SNOAL-LIKE DOMAIN"/>
    <property type="match status" value="1"/>
</dbReference>
<sequence length="124" mass="14571">MTNKEIVEEFTRVVFNGKDLSAIDRYMHDDYIQHNPTVAQGKEGFLDFAQNRFFKMFPDLELKIMHIYEDGDIVISHNHAVLKKGEIENIVFDVYRLKDGKLAEHWDCIQHLTPEQIPEAGKFF</sequence>
<dbReference type="SUPFAM" id="SSF54427">
    <property type="entry name" value="NTF2-like"/>
    <property type="match status" value="1"/>
</dbReference>
<dbReference type="PANTHER" id="PTHR38436:SF1">
    <property type="entry name" value="ESTER CYCLASE"/>
    <property type="match status" value="1"/>
</dbReference>
<dbReference type="Gene3D" id="3.10.450.50">
    <property type="match status" value="1"/>
</dbReference>
<organism evidence="1 2">
    <name type="scientific">Catenibacillus scindens</name>
    <dbReference type="NCBI Taxonomy" id="673271"/>
    <lineage>
        <taxon>Bacteria</taxon>
        <taxon>Bacillati</taxon>
        <taxon>Bacillota</taxon>
        <taxon>Clostridia</taxon>
        <taxon>Lachnospirales</taxon>
        <taxon>Lachnospiraceae</taxon>
        <taxon>Catenibacillus</taxon>
    </lineage>
</organism>
<dbReference type="AlphaFoldDB" id="A0A7W8M6J0"/>
<reference evidence="1 2" key="1">
    <citation type="submission" date="2020-08" db="EMBL/GenBank/DDBJ databases">
        <title>Genomic Encyclopedia of Type Strains, Phase IV (KMG-IV): sequencing the most valuable type-strain genomes for metagenomic binning, comparative biology and taxonomic classification.</title>
        <authorList>
            <person name="Goeker M."/>
        </authorList>
    </citation>
    <scope>NUCLEOTIDE SEQUENCE [LARGE SCALE GENOMIC DNA]</scope>
    <source>
        <strain evidence="1 2">DSM 106146</strain>
    </source>
</reference>
<name>A0A7W8M6J0_9FIRM</name>
<dbReference type="GO" id="GO:0030638">
    <property type="term" value="P:polyketide metabolic process"/>
    <property type="evidence" value="ECO:0007669"/>
    <property type="project" value="InterPro"/>
</dbReference>